<feature type="compositionally biased region" description="Basic and acidic residues" evidence="1">
    <location>
        <begin position="46"/>
        <end position="57"/>
    </location>
</feature>
<organism evidence="2 3">
    <name type="scientific">Kolteria novifilia</name>
    <dbReference type="NCBI Taxonomy" id="2527975"/>
    <lineage>
        <taxon>Bacteria</taxon>
        <taxon>Pseudomonadati</taxon>
        <taxon>Planctomycetota</taxon>
        <taxon>Planctomycetia</taxon>
        <taxon>Kolteriales</taxon>
        <taxon>Kolteriaceae</taxon>
        <taxon>Kolteria</taxon>
    </lineage>
</organism>
<dbReference type="EMBL" id="CP036279">
    <property type="protein sequence ID" value="QDU59561.1"/>
    <property type="molecule type" value="Genomic_DNA"/>
</dbReference>
<gene>
    <name evidence="2" type="ORF">Pan216_03910</name>
</gene>
<feature type="region of interest" description="Disordered" evidence="1">
    <location>
        <begin position="46"/>
        <end position="82"/>
    </location>
</feature>
<dbReference type="Proteomes" id="UP000317093">
    <property type="component" value="Chromosome"/>
</dbReference>
<dbReference type="AlphaFoldDB" id="A0A518AXW7"/>
<keyword evidence="3" id="KW-1185">Reference proteome</keyword>
<dbReference type="KEGG" id="knv:Pan216_03910"/>
<evidence type="ECO:0000313" key="3">
    <source>
        <dbReference type="Proteomes" id="UP000317093"/>
    </source>
</evidence>
<evidence type="ECO:0000256" key="1">
    <source>
        <dbReference type="SAM" id="MobiDB-lite"/>
    </source>
</evidence>
<reference evidence="2 3" key="1">
    <citation type="submission" date="2019-02" db="EMBL/GenBank/DDBJ databases">
        <title>Deep-cultivation of Planctomycetes and their phenomic and genomic characterization uncovers novel biology.</title>
        <authorList>
            <person name="Wiegand S."/>
            <person name="Jogler M."/>
            <person name="Boedeker C."/>
            <person name="Pinto D."/>
            <person name="Vollmers J."/>
            <person name="Rivas-Marin E."/>
            <person name="Kohn T."/>
            <person name="Peeters S.H."/>
            <person name="Heuer A."/>
            <person name="Rast P."/>
            <person name="Oberbeckmann S."/>
            <person name="Bunk B."/>
            <person name="Jeske O."/>
            <person name="Meyerdierks A."/>
            <person name="Storesund J.E."/>
            <person name="Kallscheuer N."/>
            <person name="Luecker S."/>
            <person name="Lage O.M."/>
            <person name="Pohl T."/>
            <person name="Merkel B.J."/>
            <person name="Hornburger P."/>
            <person name="Mueller R.-W."/>
            <person name="Bruemmer F."/>
            <person name="Labrenz M."/>
            <person name="Spormann A.M."/>
            <person name="Op den Camp H."/>
            <person name="Overmann J."/>
            <person name="Amann R."/>
            <person name="Jetten M.S.M."/>
            <person name="Mascher T."/>
            <person name="Medema M.H."/>
            <person name="Devos D.P."/>
            <person name="Kaster A.-K."/>
            <person name="Ovreas L."/>
            <person name="Rohde M."/>
            <person name="Galperin M.Y."/>
            <person name="Jogler C."/>
        </authorList>
    </citation>
    <scope>NUCLEOTIDE SEQUENCE [LARGE SCALE GENOMIC DNA]</scope>
    <source>
        <strain evidence="2 3">Pan216</strain>
    </source>
</reference>
<evidence type="ECO:0000313" key="2">
    <source>
        <dbReference type="EMBL" id="QDU59561.1"/>
    </source>
</evidence>
<sequence length="82" mass="9528">MAATLPHSRRKPPCRLREVGHLQHGPMTLRNVNASHAHDRDKHAIPQLLPEHRDRPNRSQFRFGNLLRPDDRENDAIIESND</sequence>
<name>A0A518AXW7_9BACT</name>
<accession>A0A518AXW7</accession>
<protein>
    <submittedName>
        <fullName evidence="2">Uncharacterized protein</fullName>
    </submittedName>
</protein>
<proteinExistence type="predicted"/>